<evidence type="ECO:0000313" key="1">
    <source>
        <dbReference type="EMBL" id="SHJ24675.1"/>
    </source>
</evidence>
<keyword evidence="2" id="KW-1185">Reference proteome</keyword>
<organism evidence="1 2">
    <name type="scientific">Aequorivita viscosa</name>
    <dbReference type="NCBI Taxonomy" id="797419"/>
    <lineage>
        <taxon>Bacteria</taxon>
        <taxon>Pseudomonadati</taxon>
        <taxon>Bacteroidota</taxon>
        <taxon>Flavobacteriia</taxon>
        <taxon>Flavobacteriales</taxon>
        <taxon>Flavobacteriaceae</taxon>
        <taxon>Aequorivita</taxon>
    </lineage>
</organism>
<reference evidence="2" key="1">
    <citation type="submission" date="2016-11" db="EMBL/GenBank/DDBJ databases">
        <authorList>
            <person name="Varghese N."/>
            <person name="Submissions S."/>
        </authorList>
    </citation>
    <scope>NUCLEOTIDE SEQUENCE [LARGE SCALE GENOMIC DNA]</scope>
    <source>
        <strain evidence="2">DSM 26349</strain>
    </source>
</reference>
<sequence>MSLLGGSLAVDPIINAISGKTKRLKRYIEIEKKESNLIFLEDHFMEFMVENLNVEKQLIGRFLNYLVENQELKGLINRKDFGELHFLIGDEWYKFKTLQNEPALKTDE</sequence>
<dbReference type="STRING" id="797419.SAMN05216556_11375"/>
<dbReference type="OrthoDB" id="1427655at2"/>
<dbReference type="AlphaFoldDB" id="A0A1M6HR47"/>
<dbReference type="RefSeq" id="WP_073218055.1">
    <property type="nucleotide sequence ID" value="NZ_FNNS01000013.1"/>
</dbReference>
<protein>
    <submittedName>
        <fullName evidence="1">Uncharacterized protein</fullName>
    </submittedName>
</protein>
<dbReference type="EMBL" id="FQYV01000012">
    <property type="protein sequence ID" value="SHJ24675.1"/>
    <property type="molecule type" value="Genomic_DNA"/>
</dbReference>
<name>A0A1M6HR47_9FLAO</name>
<evidence type="ECO:0000313" key="2">
    <source>
        <dbReference type="Proteomes" id="UP000184172"/>
    </source>
</evidence>
<accession>A0A1M6HR47</accession>
<dbReference type="Proteomes" id="UP000184172">
    <property type="component" value="Unassembled WGS sequence"/>
</dbReference>
<gene>
    <name evidence="1" type="ORF">SAMN04487908_11229</name>
</gene>
<proteinExistence type="predicted"/>